<accession>A0ABQ7J502</accession>
<dbReference type="Proteomes" id="UP000823046">
    <property type="component" value="Unassembled WGS sequence"/>
</dbReference>
<gene>
    <name evidence="2" type="ORF">IE077_001792</name>
</gene>
<feature type="transmembrane region" description="Helical" evidence="1">
    <location>
        <begin position="101"/>
        <end position="120"/>
    </location>
</feature>
<keyword evidence="1" id="KW-0472">Membrane</keyword>
<feature type="transmembrane region" description="Helical" evidence="1">
    <location>
        <begin position="54"/>
        <end position="77"/>
    </location>
</feature>
<feature type="transmembrane region" description="Helical" evidence="1">
    <location>
        <begin position="12"/>
        <end position="33"/>
    </location>
</feature>
<name>A0ABQ7J502_9APIC</name>
<dbReference type="EMBL" id="JADAQX010001001">
    <property type="protein sequence ID" value="KAF8819052.1"/>
    <property type="molecule type" value="Genomic_DNA"/>
</dbReference>
<organism evidence="2 3">
    <name type="scientific">Cardiosporidium cionae</name>
    <dbReference type="NCBI Taxonomy" id="476202"/>
    <lineage>
        <taxon>Eukaryota</taxon>
        <taxon>Sar</taxon>
        <taxon>Alveolata</taxon>
        <taxon>Apicomplexa</taxon>
        <taxon>Aconoidasida</taxon>
        <taxon>Nephromycida</taxon>
        <taxon>Cardiosporidium</taxon>
    </lineage>
</organism>
<feature type="transmembrane region" description="Helical" evidence="1">
    <location>
        <begin position="132"/>
        <end position="152"/>
    </location>
</feature>
<reference evidence="2 3" key="1">
    <citation type="journal article" date="2020" name="bioRxiv">
        <title>Metabolic contributions of an alphaproteobacterial endosymbiont in the apicomplexan Cardiosporidium cionae.</title>
        <authorList>
            <person name="Hunter E.S."/>
            <person name="Paight C.J."/>
            <person name="Lane C.E."/>
        </authorList>
    </citation>
    <scope>NUCLEOTIDE SEQUENCE [LARGE SCALE GENOMIC DNA]</scope>
    <source>
        <strain evidence="2">ESH_2018</strain>
    </source>
</reference>
<proteinExistence type="predicted"/>
<feature type="transmembrane region" description="Helical" evidence="1">
    <location>
        <begin position="273"/>
        <end position="295"/>
    </location>
</feature>
<keyword evidence="1" id="KW-1133">Transmembrane helix</keyword>
<feature type="transmembrane region" description="Helical" evidence="1">
    <location>
        <begin position="158"/>
        <end position="184"/>
    </location>
</feature>
<evidence type="ECO:0000256" key="1">
    <source>
        <dbReference type="SAM" id="Phobius"/>
    </source>
</evidence>
<sequence length="332" mass="38784">MNFDDGQQWVVPSAAVVELVCFGIVVVALFYEICTTKRGQIGSLSIQGTYHRACFLISLLLANCFRFGFIVMHVFLYKSKQTSEPLLSTQIDILFREVPSWFYLATYSIGILFWLETYYISFGYRTILLRRLCFFLNVLPIFIFSLTAVITLEREAWHVFRLVSMFLIGFFYMVTCYLWTFSIWKMRQLLFERSYAYSQQCLLSLSKDSLLDPPNCYNPLCNDYHLSTNPCIDTRLRVLGTVCSLSFGLRGVYNLLGALIYNQYYIFYISHTIWDAVVFLSTDFVPSLCILYAFWSFRHTVEYLDYEDICCGKDSRFYKLDDGTETGPHSFN</sequence>
<keyword evidence="1" id="KW-0812">Transmembrane</keyword>
<evidence type="ECO:0000313" key="3">
    <source>
        <dbReference type="Proteomes" id="UP000823046"/>
    </source>
</evidence>
<evidence type="ECO:0000313" key="2">
    <source>
        <dbReference type="EMBL" id="KAF8819052.1"/>
    </source>
</evidence>
<protein>
    <submittedName>
        <fullName evidence="2">Uncharacterized protein</fullName>
    </submittedName>
</protein>
<keyword evidence="3" id="KW-1185">Reference proteome</keyword>
<comment type="caution">
    <text evidence="2">The sequence shown here is derived from an EMBL/GenBank/DDBJ whole genome shotgun (WGS) entry which is preliminary data.</text>
</comment>
<feature type="transmembrane region" description="Helical" evidence="1">
    <location>
        <begin position="238"/>
        <end position="261"/>
    </location>
</feature>